<dbReference type="RefSeq" id="XP_018268230.1">
    <property type="nucleotide sequence ID" value="XM_018414913.1"/>
</dbReference>
<organism evidence="1 2">
    <name type="scientific">Rhodotorula graminis (strain WP1)</name>
    <dbReference type="NCBI Taxonomy" id="578459"/>
    <lineage>
        <taxon>Eukaryota</taxon>
        <taxon>Fungi</taxon>
        <taxon>Dikarya</taxon>
        <taxon>Basidiomycota</taxon>
        <taxon>Pucciniomycotina</taxon>
        <taxon>Microbotryomycetes</taxon>
        <taxon>Sporidiobolales</taxon>
        <taxon>Sporidiobolaceae</taxon>
        <taxon>Rhodotorula</taxon>
    </lineage>
</organism>
<dbReference type="EMBL" id="KQ474088">
    <property type="protein sequence ID" value="KPV72181.1"/>
    <property type="molecule type" value="Genomic_DNA"/>
</dbReference>
<proteinExistence type="predicted"/>
<evidence type="ECO:0008006" key="3">
    <source>
        <dbReference type="Google" id="ProtNLM"/>
    </source>
</evidence>
<dbReference type="GeneID" id="28975361"/>
<gene>
    <name evidence="1" type="ORF">RHOBADRAFT_47023</name>
</gene>
<evidence type="ECO:0000313" key="1">
    <source>
        <dbReference type="EMBL" id="KPV72181.1"/>
    </source>
</evidence>
<keyword evidence="2" id="KW-1185">Reference proteome</keyword>
<dbReference type="Proteomes" id="UP000053890">
    <property type="component" value="Unassembled WGS sequence"/>
</dbReference>
<evidence type="ECO:0000313" key="2">
    <source>
        <dbReference type="Proteomes" id="UP000053890"/>
    </source>
</evidence>
<name>A0A0N8PZF5_RHOGW</name>
<reference evidence="1 2" key="1">
    <citation type="journal article" date="2015" name="Front. Microbiol.">
        <title>Genome sequence of the plant growth promoting endophytic yeast Rhodotorula graminis WP1.</title>
        <authorList>
            <person name="Firrincieli A."/>
            <person name="Otillar R."/>
            <person name="Salamov A."/>
            <person name="Schmutz J."/>
            <person name="Khan Z."/>
            <person name="Redman R.S."/>
            <person name="Fleck N.D."/>
            <person name="Lindquist E."/>
            <person name="Grigoriev I.V."/>
            <person name="Doty S.L."/>
        </authorList>
    </citation>
    <scope>NUCLEOTIDE SEQUENCE [LARGE SCALE GENOMIC DNA]</scope>
    <source>
        <strain evidence="1 2">WP1</strain>
    </source>
</reference>
<protein>
    <recommendedName>
        <fullName evidence="3">F-box domain-containing protein</fullName>
    </recommendedName>
</protein>
<dbReference type="AlphaFoldDB" id="A0A0N8PZF5"/>
<sequence>MSSRLPQELFDAILDKLAEPPHKYSDYYTSKDALAKASRSSRCLNSAAQANLWRNIWLLDPSVAEFWSIKAAAAVSKLGSRTTTLVYSSDEESIDGGPLDVAHVFPSIVDLHIICRILSPRFAVGLEFLSTHTKLRHLSLVSLVLDNVLSVNLPGLETLEMLNCLLSAGEAAVLLRPHVMPSLRVLSLIGNLDRGANTALDLRAVIAPSLLPQLDYATADVYGLDPESELGNGVVPPFLFDASWRHVTPLPRHSKPLYGDRPNPHYICLVLTTVANGLRRSTASAPFVVVLPRTVLEVAVEDERAAAAVRCLELSAQAHAARIMWVPEPPCWDSRARMEGEFRAYGRALRLAREAAA</sequence>
<accession>A0A0N8PZF5</accession>
<dbReference type="SUPFAM" id="SSF52047">
    <property type="entry name" value="RNI-like"/>
    <property type="match status" value="1"/>
</dbReference>